<dbReference type="InterPro" id="IPR021145">
    <property type="entry name" value="Portal_protein_SPP1_Gp6-like"/>
</dbReference>
<reference evidence="1 2" key="1">
    <citation type="submission" date="2019-04" db="EMBL/GenBank/DDBJ databases">
        <title>Step-wise assembly of the neonatal virome modulated by breast feeding.</title>
        <authorList>
            <person name="Liang G."/>
            <person name="Bushman F."/>
        </authorList>
    </citation>
    <scope>NUCLEOTIDE SEQUENCE [LARGE SCALE GENOMIC DNA]</scope>
    <source>
        <strain evidence="1 2">E3754</strain>
    </source>
</reference>
<gene>
    <name evidence="1" type="ORF">GTI81_13730</name>
</gene>
<protein>
    <submittedName>
        <fullName evidence="1">Phage portal protein</fullName>
    </submittedName>
</protein>
<comment type="caution">
    <text evidence="1">The sequence shown here is derived from an EMBL/GenBank/DDBJ whole genome shotgun (WGS) entry which is preliminary data.</text>
</comment>
<name>A0AAP6RKB4_ENTFL</name>
<accession>A0AAP6RKB4</accession>
<dbReference type="Pfam" id="PF05133">
    <property type="entry name" value="SPP1_portal"/>
    <property type="match status" value="1"/>
</dbReference>
<sequence length="537" mass="61938">MNNKLLNGSRFDKEANLVYKVPVSKLPTRIMQYSNGEKEEVVDFEHQDVFNMIVKFVRHHKEKQVPRLKELKRYSLAQNNIKFTEDKSENRADNKIANDWARFIVNFKKGVLLGNPLKYNGDKTIADKINDFSSKSNEDYHNQLMLDDLLVYGRAFEYIGRDEYGKEMLAKFSAEETFVIYDTTTNKNSVCAIHCYDLEFNDETFSYIDIYANDGYFYQHESKNQDYEQSKLIDKYQTFFDSIQVNEWINNEERLGDFETVLDNIDAYDLSQSSMANFQQDSSEAYLVIKGNPETAIGDEEGNSAVDVLNDMIKARLLILGDKKYYGDGQTGSDPDAYYLKKEYDTQGTEAYNDRLVSDMLRFTSLIDFTDENIGSNQSGIGFRFKGWGSDNDRKNKERMVKKAIMRRLRLLTYSWSLKDNLNKPTGLAEKVKSFFVSRDNDKELLFEKVNAIEILFTPNVPQSDKEIMEVIAGMVGIVSDETLCEMAAKLTGVPVQTELNRLKKENQPDTLSDEEAAKLKEKQAEFLANQSETEED</sequence>
<dbReference type="RefSeq" id="WP_002389154.1">
    <property type="nucleotide sequence ID" value="NZ_CABGHL010000010.1"/>
</dbReference>
<dbReference type="AlphaFoldDB" id="A0AAP6RKB4"/>
<organism evidence="1 2">
    <name type="scientific">Enterococcus faecalis</name>
    <name type="common">Streptococcus faecalis</name>
    <dbReference type="NCBI Taxonomy" id="1351"/>
    <lineage>
        <taxon>Bacteria</taxon>
        <taxon>Bacillati</taxon>
        <taxon>Bacillota</taxon>
        <taxon>Bacilli</taxon>
        <taxon>Lactobacillales</taxon>
        <taxon>Enterococcaceae</taxon>
        <taxon>Enterococcus</taxon>
    </lineage>
</organism>
<dbReference type="Proteomes" id="UP000429730">
    <property type="component" value="Unassembled WGS sequence"/>
</dbReference>
<dbReference type="InterPro" id="IPR006428">
    <property type="entry name" value="Portal_SPP1-type"/>
</dbReference>
<dbReference type="NCBIfam" id="TIGR01538">
    <property type="entry name" value="portal_SPP1"/>
    <property type="match status" value="1"/>
</dbReference>
<evidence type="ECO:0000313" key="2">
    <source>
        <dbReference type="Proteomes" id="UP000429730"/>
    </source>
</evidence>
<proteinExistence type="predicted"/>
<dbReference type="EMBL" id="WVTJ01000035">
    <property type="protein sequence ID" value="MXS53761.1"/>
    <property type="molecule type" value="Genomic_DNA"/>
</dbReference>
<evidence type="ECO:0000313" key="1">
    <source>
        <dbReference type="EMBL" id="MXS53761.1"/>
    </source>
</evidence>